<dbReference type="AlphaFoldDB" id="A0A0B6YSJ6"/>
<evidence type="ECO:0000313" key="2">
    <source>
        <dbReference type="EMBL" id="CEK59097.1"/>
    </source>
</evidence>
<proteinExistence type="predicted"/>
<gene>
    <name evidence="2" type="primary">ORF35191</name>
</gene>
<keyword evidence="1" id="KW-1133">Transmembrane helix</keyword>
<sequence>SRMQSREHNALCSVESAPIGPTYLTASKGIEVLISFVLTLTLTVSYELLTVLVHVQAACVQYSAKHLVPVMTYIYGCSLALLNITEHITYS</sequence>
<evidence type="ECO:0000256" key="1">
    <source>
        <dbReference type="SAM" id="Phobius"/>
    </source>
</evidence>
<name>A0A0B6YSJ6_9EUPU</name>
<organism evidence="2">
    <name type="scientific">Arion vulgaris</name>
    <dbReference type="NCBI Taxonomy" id="1028688"/>
    <lineage>
        <taxon>Eukaryota</taxon>
        <taxon>Metazoa</taxon>
        <taxon>Spiralia</taxon>
        <taxon>Lophotrochozoa</taxon>
        <taxon>Mollusca</taxon>
        <taxon>Gastropoda</taxon>
        <taxon>Heterobranchia</taxon>
        <taxon>Euthyneura</taxon>
        <taxon>Panpulmonata</taxon>
        <taxon>Eupulmonata</taxon>
        <taxon>Stylommatophora</taxon>
        <taxon>Helicina</taxon>
        <taxon>Arionoidea</taxon>
        <taxon>Arionidae</taxon>
        <taxon>Arion</taxon>
    </lineage>
</organism>
<keyword evidence="1" id="KW-0812">Transmembrane</keyword>
<feature type="non-terminal residue" evidence="2">
    <location>
        <position position="1"/>
    </location>
</feature>
<protein>
    <submittedName>
        <fullName evidence="2">Uncharacterized protein</fullName>
    </submittedName>
</protein>
<feature type="transmembrane region" description="Helical" evidence="1">
    <location>
        <begin position="67"/>
        <end position="85"/>
    </location>
</feature>
<reference evidence="2" key="1">
    <citation type="submission" date="2014-12" db="EMBL/GenBank/DDBJ databases">
        <title>Insight into the proteome of Arion vulgaris.</title>
        <authorList>
            <person name="Aradska J."/>
            <person name="Bulat T."/>
            <person name="Smidak R."/>
            <person name="Sarate P."/>
            <person name="Gangsoo J."/>
            <person name="Sialana F."/>
            <person name="Bilban M."/>
            <person name="Lubec G."/>
        </authorList>
    </citation>
    <scope>NUCLEOTIDE SEQUENCE</scope>
    <source>
        <tissue evidence="2">Skin</tissue>
    </source>
</reference>
<accession>A0A0B6YSJ6</accession>
<keyword evidence="1" id="KW-0472">Membrane</keyword>
<feature type="transmembrane region" description="Helical" evidence="1">
    <location>
        <begin position="32"/>
        <end position="55"/>
    </location>
</feature>
<dbReference type="EMBL" id="HACG01012232">
    <property type="protein sequence ID" value="CEK59097.1"/>
    <property type="molecule type" value="Transcribed_RNA"/>
</dbReference>